<dbReference type="Gene3D" id="3.50.50.60">
    <property type="entry name" value="FAD/NAD(P)-binding domain"/>
    <property type="match status" value="1"/>
</dbReference>
<dbReference type="OrthoDB" id="9790035at2"/>
<dbReference type="RefSeq" id="WP_091368448.1">
    <property type="nucleotide sequence ID" value="NZ_FNDV01000003.1"/>
</dbReference>
<dbReference type="STRING" id="504798.SAMN05421871_103674"/>
<dbReference type="PANTHER" id="PTHR43422">
    <property type="entry name" value="THIAMINE THIAZOLE SYNTHASE"/>
    <property type="match status" value="1"/>
</dbReference>
<sequence>MRTIGDHAVVLGASMGGLLAARVLADSYRRVTVVERDSLPDSPDNRRGVPQGRHVHALQPKGAQIIDGLFPGILADLIAAGAPVIGDDQSQMHFSAGGHLLRGDGVLERPLSMYLPSRPLLEWHTRERLRALSTVDIIDRCTVVGPRGTDDGSRVTGIEVQEHGSPSRVIDADLVVDAMGRGARTPAWLEQLGYPRPAEDKAQVDVTYVSVLLRIPQDALWEKLVLIGPRPGTPKGFALFSCENDTRVFSIAGMAGVRPPADRAEMIDFVSDIAPARMLSVVREADQLGEVVTHRFPAGQWRRYDKLRRFPAGLIVVGDAICSFNPLYGQGMTVAALQARTLADCLRGGDRDLARRFFRATAKPVGIAWDFATRADLALPEIAGPRTTAVRISVALSEYYLRAAETDRRVSEQLFRISGFMDPPSKLFGPRMLLRAIAANRRRGDTTGHAEHPMPVQARP</sequence>
<dbReference type="SUPFAM" id="SSF51905">
    <property type="entry name" value="FAD/NAD(P)-binding domain"/>
    <property type="match status" value="1"/>
</dbReference>
<dbReference type="InterPro" id="IPR036188">
    <property type="entry name" value="FAD/NAD-bd_sf"/>
</dbReference>
<dbReference type="PANTHER" id="PTHR43422:SF3">
    <property type="entry name" value="THIAMINE THIAZOLE SYNTHASE"/>
    <property type="match status" value="1"/>
</dbReference>
<name>A0A1H0F1T5_9PSEU</name>
<evidence type="ECO:0000313" key="1">
    <source>
        <dbReference type="EMBL" id="SDN88571.1"/>
    </source>
</evidence>
<proteinExistence type="predicted"/>
<dbReference type="EMBL" id="FNJB01000001">
    <property type="protein sequence ID" value="SDN88571.1"/>
    <property type="molecule type" value="Genomic_DNA"/>
</dbReference>
<gene>
    <name evidence="1" type="ORF">SAMN05192558_101196</name>
</gene>
<protein>
    <submittedName>
        <fullName evidence="1">2-polyprenyl-6-methoxyphenol hydroxylase</fullName>
    </submittedName>
</protein>
<dbReference type="AlphaFoldDB" id="A0A1H0F1T5"/>
<evidence type="ECO:0000313" key="2">
    <source>
        <dbReference type="Proteomes" id="UP000199651"/>
    </source>
</evidence>
<accession>A0A1H0F1T5</accession>
<keyword evidence="2" id="KW-1185">Reference proteome</keyword>
<dbReference type="Proteomes" id="UP000199651">
    <property type="component" value="Unassembled WGS sequence"/>
</dbReference>
<organism evidence="1 2">
    <name type="scientific">Actinokineospora alba</name>
    <dbReference type="NCBI Taxonomy" id="504798"/>
    <lineage>
        <taxon>Bacteria</taxon>
        <taxon>Bacillati</taxon>
        <taxon>Actinomycetota</taxon>
        <taxon>Actinomycetes</taxon>
        <taxon>Pseudonocardiales</taxon>
        <taxon>Pseudonocardiaceae</taxon>
        <taxon>Actinokineospora</taxon>
    </lineage>
</organism>
<reference evidence="2" key="1">
    <citation type="submission" date="2016-10" db="EMBL/GenBank/DDBJ databases">
        <authorList>
            <person name="Varghese N."/>
            <person name="Submissions S."/>
        </authorList>
    </citation>
    <scope>NUCLEOTIDE SEQUENCE [LARGE SCALE GENOMIC DNA]</scope>
    <source>
        <strain evidence="2">IBRC-M 10655</strain>
    </source>
</reference>